<dbReference type="InterPro" id="IPR017907">
    <property type="entry name" value="Znf_RING_CS"/>
</dbReference>
<dbReference type="SUPFAM" id="SSF57850">
    <property type="entry name" value="RING/U-box"/>
    <property type="match status" value="1"/>
</dbReference>
<accession>E4XZN5</accession>
<protein>
    <recommendedName>
        <fullName evidence="6">RING-type domain-containing protein</fullName>
    </recommendedName>
</protein>
<name>E4XZN5_OIKDI</name>
<dbReference type="AlphaFoldDB" id="E4XZN5"/>
<dbReference type="InterPro" id="IPR001841">
    <property type="entry name" value="Znf_RING"/>
</dbReference>
<evidence type="ECO:0000313" key="8">
    <source>
        <dbReference type="Proteomes" id="UP000001307"/>
    </source>
</evidence>
<dbReference type="InterPro" id="IPR013083">
    <property type="entry name" value="Znf_RING/FYVE/PHD"/>
</dbReference>
<keyword evidence="8" id="KW-1185">Reference proteome</keyword>
<sequence length="279" mass="32347">MYPDGIPKRFLKDKEQSFSGNTCSYCGNLFSQLNRHNRRKKQLSLCTSCTPILGLCRECDASISHGSINIKLMPSNIKKLVFICPKAENCDQLLTYDQFLKHEHFWTGFEKNPEKKKTESAFDREIEKLEKLRIVETNVAENIQFKEKRMTEIDQKMGENSKIISQKLEKMTSLENEISELEINNVTFATEKENLKNQIEKLKKEAEKLTSHSSSKDELINHKDVCGVCLEDYDGETVQRACISICFHAFCFNCLNSLKTKKCPKCRIFFTKNNIQKIF</sequence>
<dbReference type="PROSITE" id="PS50089">
    <property type="entry name" value="ZF_RING_2"/>
    <property type="match status" value="1"/>
</dbReference>
<organism evidence="7">
    <name type="scientific">Oikopleura dioica</name>
    <name type="common">Tunicate</name>
    <dbReference type="NCBI Taxonomy" id="34765"/>
    <lineage>
        <taxon>Eukaryota</taxon>
        <taxon>Metazoa</taxon>
        <taxon>Chordata</taxon>
        <taxon>Tunicata</taxon>
        <taxon>Appendicularia</taxon>
        <taxon>Copelata</taxon>
        <taxon>Oikopleuridae</taxon>
        <taxon>Oikopleura</taxon>
    </lineage>
</organism>
<dbReference type="OrthoDB" id="6270329at2759"/>
<evidence type="ECO:0000256" key="4">
    <source>
        <dbReference type="PROSITE-ProRule" id="PRU00175"/>
    </source>
</evidence>
<keyword evidence="1" id="KW-0479">Metal-binding</keyword>
<evidence type="ECO:0000256" key="3">
    <source>
        <dbReference type="ARBA" id="ARBA00022833"/>
    </source>
</evidence>
<dbReference type="PROSITE" id="PS00518">
    <property type="entry name" value="ZF_RING_1"/>
    <property type="match status" value="1"/>
</dbReference>
<gene>
    <name evidence="7" type="ORF">GSOID_T00011987001</name>
</gene>
<evidence type="ECO:0000256" key="2">
    <source>
        <dbReference type="ARBA" id="ARBA00022771"/>
    </source>
</evidence>
<proteinExistence type="predicted"/>
<dbReference type="Gene3D" id="3.30.40.10">
    <property type="entry name" value="Zinc/RING finger domain, C3HC4 (zinc finger)"/>
    <property type="match status" value="1"/>
</dbReference>
<evidence type="ECO:0000313" key="7">
    <source>
        <dbReference type="EMBL" id="CBY15097.1"/>
    </source>
</evidence>
<dbReference type="SMART" id="SM00184">
    <property type="entry name" value="RING"/>
    <property type="match status" value="1"/>
</dbReference>
<reference evidence="7" key="1">
    <citation type="journal article" date="2010" name="Science">
        <title>Plasticity of animal genome architecture unmasked by rapid evolution of a pelagic tunicate.</title>
        <authorList>
            <person name="Denoeud F."/>
            <person name="Henriet S."/>
            <person name="Mungpakdee S."/>
            <person name="Aury J.M."/>
            <person name="Da Silva C."/>
            <person name="Brinkmann H."/>
            <person name="Mikhaleva J."/>
            <person name="Olsen L.C."/>
            <person name="Jubin C."/>
            <person name="Canestro C."/>
            <person name="Bouquet J.M."/>
            <person name="Danks G."/>
            <person name="Poulain J."/>
            <person name="Campsteijn C."/>
            <person name="Adamski M."/>
            <person name="Cross I."/>
            <person name="Yadetie F."/>
            <person name="Muffato M."/>
            <person name="Louis A."/>
            <person name="Butcher S."/>
            <person name="Tsagkogeorga G."/>
            <person name="Konrad A."/>
            <person name="Singh S."/>
            <person name="Jensen M.F."/>
            <person name="Cong E.H."/>
            <person name="Eikeseth-Otteraa H."/>
            <person name="Noel B."/>
            <person name="Anthouard V."/>
            <person name="Porcel B.M."/>
            <person name="Kachouri-Lafond R."/>
            <person name="Nishino A."/>
            <person name="Ugolini M."/>
            <person name="Chourrout P."/>
            <person name="Nishida H."/>
            <person name="Aasland R."/>
            <person name="Huzurbazar S."/>
            <person name="Westhof E."/>
            <person name="Delsuc F."/>
            <person name="Lehrach H."/>
            <person name="Reinhardt R."/>
            <person name="Weissenbach J."/>
            <person name="Roy S.W."/>
            <person name="Artiguenave F."/>
            <person name="Postlethwait J.H."/>
            <person name="Manak J.R."/>
            <person name="Thompson E.M."/>
            <person name="Jaillon O."/>
            <person name="Du Pasquier L."/>
            <person name="Boudinot P."/>
            <person name="Liberles D.A."/>
            <person name="Volff J.N."/>
            <person name="Philippe H."/>
            <person name="Lenhard B."/>
            <person name="Roest Crollius H."/>
            <person name="Wincker P."/>
            <person name="Chourrout D."/>
        </authorList>
    </citation>
    <scope>NUCLEOTIDE SEQUENCE [LARGE SCALE GENOMIC DNA]</scope>
</reference>
<evidence type="ECO:0000259" key="6">
    <source>
        <dbReference type="PROSITE" id="PS50089"/>
    </source>
</evidence>
<keyword evidence="5" id="KW-0175">Coiled coil</keyword>
<dbReference type="EMBL" id="FN653420">
    <property type="protein sequence ID" value="CBY15097.1"/>
    <property type="molecule type" value="Genomic_DNA"/>
</dbReference>
<dbReference type="InParanoid" id="E4XZN5"/>
<feature type="domain" description="RING-type" evidence="6">
    <location>
        <begin position="226"/>
        <end position="267"/>
    </location>
</feature>
<keyword evidence="2 4" id="KW-0863">Zinc-finger</keyword>
<evidence type="ECO:0000256" key="5">
    <source>
        <dbReference type="SAM" id="Coils"/>
    </source>
</evidence>
<keyword evidence="3" id="KW-0862">Zinc</keyword>
<evidence type="ECO:0000256" key="1">
    <source>
        <dbReference type="ARBA" id="ARBA00022723"/>
    </source>
</evidence>
<feature type="coiled-coil region" evidence="5">
    <location>
        <begin position="164"/>
        <end position="212"/>
    </location>
</feature>
<dbReference type="Proteomes" id="UP000001307">
    <property type="component" value="Unassembled WGS sequence"/>
</dbReference>
<dbReference type="GO" id="GO:0008270">
    <property type="term" value="F:zinc ion binding"/>
    <property type="evidence" value="ECO:0007669"/>
    <property type="project" value="UniProtKB-KW"/>
</dbReference>